<feature type="region of interest" description="Disordered" evidence="1">
    <location>
        <begin position="1"/>
        <end position="46"/>
    </location>
</feature>
<name>A0A1Z4M3R3_9CYAN</name>
<geneLocation type="plasmid" evidence="3">
    <name>Plasmid5 dna</name>
</geneLocation>
<gene>
    <name evidence="2" type="ORF">NIES267_75600</name>
</gene>
<dbReference type="OrthoDB" id="517880at2"/>
<feature type="compositionally biased region" description="Basic and acidic residues" evidence="1">
    <location>
        <begin position="35"/>
        <end position="46"/>
    </location>
</feature>
<sequence length="116" mass="12994">MQNAAPQQGKRHFNKKSCTPIVQDSAKKKQYRKSGISDKGKRYPHSDRSINLSKPCPYCDYATGLVIVRWHDDLGFVKCGRCDAALFSLNESKPKQGLQHIGEILDSYLPNGEVGK</sequence>
<keyword evidence="3" id="KW-1185">Reference proteome</keyword>
<dbReference type="AlphaFoldDB" id="A0A1Z4M3R3"/>
<evidence type="ECO:0000256" key="1">
    <source>
        <dbReference type="SAM" id="MobiDB-lite"/>
    </source>
</evidence>
<organism evidence="2 3">
    <name type="scientific">Calothrix parasitica NIES-267</name>
    <dbReference type="NCBI Taxonomy" id="1973488"/>
    <lineage>
        <taxon>Bacteria</taxon>
        <taxon>Bacillati</taxon>
        <taxon>Cyanobacteriota</taxon>
        <taxon>Cyanophyceae</taxon>
        <taxon>Nostocales</taxon>
        <taxon>Calotrichaceae</taxon>
        <taxon>Calothrix</taxon>
    </lineage>
</organism>
<dbReference type="Proteomes" id="UP000218418">
    <property type="component" value="Plasmid plasmid5"/>
</dbReference>
<reference evidence="2 3" key="1">
    <citation type="submission" date="2017-06" db="EMBL/GenBank/DDBJ databases">
        <title>Genome sequencing of cyanobaciteial culture collection at National Institute for Environmental Studies (NIES).</title>
        <authorList>
            <person name="Hirose Y."/>
            <person name="Shimura Y."/>
            <person name="Fujisawa T."/>
            <person name="Nakamura Y."/>
            <person name="Kawachi M."/>
        </authorList>
    </citation>
    <scope>NUCLEOTIDE SEQUENCE [LARGE SCALE GENOMIC DNA]</scope>
    <source>
        <strain evidence="2 3">NIES-267</strain>
        <plasmid evidence="3">Plasmid5 dna</plasmid>
    </source>
</reference>
<protein>
    <submittedName>
        <fullName evidence="2">Uncharacterized protein</fullName>
    </submittedName>
</protein>
<proteinExistence type="predicted"/>
<dbReference type="EMBL" id="AP018232">
    <property type="protein sequence ID" value="BAY88018.1"/>
    <property type="molecule type" value="Genomic_DNA"/>
</dbReference>
<evidence type="ECO:0000313" key="3">
    <source>
        <dbReference type="Proteomes" id="UP000218418"/>
    </source>
</evidence>
<evidence type="ECO:0000313" key="2">
    <source>
        <dbReference type="EMBL" id="BAY88018.1"/>
    </source>
</evidence>
<accession>A0A1Z4M3R3</accession>
<keyword evidence="2" id="KW-0614">Plasmid</keyword>